<feature type="transmembrane region" description="Helical" evidence="1">
    <location>
        <begin position="84"/>
        <end position="107"/>
    </location>
</feature>
<dbReference type="EMBL" id="JBHSIS010000003">
    <property type="protein sequence ID" value="MFC4853169.1"/>
    <property type="molecule type" value="Genomic_DNA"/>
</dbReference>
<reference evidence="3" key="1">
    <citation type="journal article" date="2019" name="Int. J. Syst. Evol. Microbiol.">
        <title>The Global Catalogue of Microorganisms (GCM) 10K type strain sequencing project: providing services to taxonomists for standard genome sequencing and annotation.</title>
        <authorList>
            <consortium name="The Broad Institute Genomics Platform"/>
            <consortium name="The Broad Institute Genome Sequencing Center for Infectious Disease"/>
            <person name="Wu L."/>
            <person name="Ma J."/>
        </authorList>
    </citation>
    <scope>NUCLEOTIDE SEQUENCE [LARGE SCALE GENOMIC DNA]</scope>
    <source>
        <strain evidence="3">ZS-22-S1</strain>
    </source>
</reference>
<protein>
    <submittedName>
        <fullName evidence="2">DUF2784 domain-containing protein</fullName>
    </submittedName>
</protein>
<name>A0ABV9RWB2_9PSEU</name>
<keyword evidence="3" id="KW-1185">Reference proteome</keyword>
<gene>
    <name evidence="2" type="ORF">ACFPCV_06620</name>
</gene>
<dbReference type="Proteomes" id="UP001595859">
    <property type="component" value="Unassembled WGS sequence"/>
</dbReference>
<organism evidence="2 3">
    <name type="scientific">Actinophytocola glycyrrhizae</name>
    <dbReference type="NCBI Taxonomy" id="2044873"/>
    <lineage>
        <taxon>Bacteria</taxon>
        <taxon>Bacillati</taxon>
        <taxon>Actinomycetota</taxon>
        <taxon>Actinomycetes</taxon>
        <taxon>Pseudonocardiales</taxon>
        <taxon>Pseudonocardiaceae</taxon>
    </lineage>
</organism>
<sequence>MLATAVMAVHFLVLAYIVLGGFLAWRWPRALLVHVPFLLWGLGIVFLGFVCPLTELENWLRGRDGDPDGFIAEYLDGVLYPDGYLVVSRVLAAVVVVVSYVGAIVVWRRRGAAAPGPRLPASGKRQTGTER</sequence>
<dbReference type="InterPro" id="IPR021218">
    <property type="entry name" value="DUF2784"/>
</dbReference>
<proteinExistence type="predicted"/>
<evidence type="ECO:0000256" key="1">
    <source>
        <dbReference type="SAM" id="Phobius"/>
    </source>
</evidence>
<keyword evidence="1" id="KW-0812">Transmembrane</keyword>
<keyword evidence="1" id="KW-1133">Transmembrane helix</keyword>
<feature type="transmembrane region" description="Helical" evidence="1">
    <location>
        <begin position="31"/>
        <end position="50"/>
    </location>
</feature>
<feature type="transmembrane region" description="Helical" evidence="1">
    <location>
        <begin position="6"/>
        <end position="24"/>
    </location>
</feature>
<dbReference type="Pfam" id="PF10861">
    <property type="entry name" value="DUF2784"/>
    <property type="match status" value="1"/>
</dbReference>
<dbReference type="RefSeq" id="WP_378055145.1">
    <property type="nucleotide sequence ID" value="NZ_JBHSIS010000003.1"/>
</dbReference>
<keyword evidence="1" id="KW-0472">Membrane</keyword>
<comment type="caution">
    <text evidence="2">The sequence shown here is derived from an EMBL/GenBank/DDBJ whole genome shotgun (WGS) entry which is preliminary data.</text>
</comment>
<accession>A0ABV9RWB2</accession>
<evidence type="ECO:0000313" key="3">
    <source>
        <dbReference type="Proteomes" id="UP001595859"/>
    </source>
</evidence>
<evidence type="ECO:0000313" key="2">
    <source>
        <dbReference type="EMBL" id="MFC4853169.1"/>
    </source>
</evidence>